<evidence type="ECO:0000256" key="4">
    <source>
        <dbReference type="ARBA" id="ARBA00023125"/>
    </source>
</evidence>
<keyword evidence="2" id="KW-0862">Zinc</keyword>
<dbReference type="PROSITE" id="PS50048">
    <property type="entry name" value="ZN2_CY6_FUNGAL_2"/>
    <property type="match status" value="1"/>
</dbReference>
<keyword evidence="3" id="KW-0805">Transcription regulation</keyword>
<dbReference type="PANTHER" id="PTHR36206:SF4">
    <property type="entry name" value="HYPOTHETICAL CONSERVED PROTEIN (EUROFUNG)-RELATED"/>
    <property type="match status" value="1"/>
</dbReference>
<dbReference type="InterPro" id="IPR036864">
    <property type="entry name" value="Zn2-C6_fun-type_DNA-bd_sf"/>
</dbReference>
<protein>
    <recommendedName>
        <fullName evidence="8">Zn(2)-C6 fungal-type domain-containing protein</fullName>
    </recommendedName>
</protein>
<gene>
    <name evidence="9" type="ORF">M011DRAFT_56878</name>
</gene>
<keyword evidence="10" id="KW-1185">Reference proteome</keyword>
<dbReference type="GO" id="GO:0003677">
    <property type="term" value="F:DNA binding"/>
    <property type="evidence" value="ECO:0007669"/>
    <property type="project" value="UniProtKB-KW"/>
</dbReference>
<evidence type="ECO:0000256" key="1">
    <source>
        <dbReference type="ARBA" id="ARBA00022723"/>
    </source>
</evidence>
<feature type="region of interest" description="Disordered" evidence="7">
    <location>
        <begin position="404"/>
        <end position="479"/>
    </location>
</feature>
<dbReference type="InterPro" id="IPR001138">
    <property type="entry name" value="Zn2Cys6_DnaBD"/>
</dbReference>
<accession>A0A6A6VCN7</accession>
<sequence length="602" mass="67511">MDETKLRQLERQYKLRVKTGCDTCRLRRVKCDETKPECLRCTKSGRNCGGYKHVTKFRSNSPSAAASYRNPSFLVVPQKTRPTSVPRSPVRSVSPESTECRSFHYFQTHTLPQWTEYFDSGIWNIMILQLSHVEPAIKHGVLALSALHERFEKTKPMLQSGTHDFAFAQYMAAVKHSNELLTAHREGRVDVEKVLVACIIFTCYENLAGNYVAANMHLRNGIRILNQHRLGTGTRPQAEPIADILFRFDFQAMAFSDNASPYEYSLDNPPEYPIIPLVYTSVSDARKDLIDLLRCMMWISGIVNVDPGAMQNPTWLLLYTQFMASFSAWEMTFEQYQHMMLLTEQVNTKIHSGITLLQIYGTMARIIVSAGSTSPINGELSWDPLLPSFTRILDLAESLPIQTQTTSRARSVSSSSTSSTSPPYISPIPSPFQLSRSLANTPSPPAFPSTPSFFPDLHPTPPPTHSSGPQTPAKPRPSFTPSFELSPILPLFLTTCRCRDPVVRRRALALLFSCRRREGVWDSHGAGLVALEVLKLEEGLPESVSPGPDHWVPLSARVRDAGQVGEARRIKDVFVRVDMEKRRIEGVFVGGVGGEVRKNVKF</sequence>
<dbReference type="PROSITE" id="PS00463">
    <property type="entry name" value="ZN2_CY6_FUNGAL_1"/>
    <property type="match status" value="1"/>
</dbReference>
<keyword evidence="6" id="KW-0539">Nucleus</keyword>
<keyword evidence="5" id="KW-0804">Transcription</keyword>
<evidence type="ECO:0000256" key="2">
    <source>
        <dbReference type="ARBA" id="ARBA00022833"/>
    </source>
</evidence>
<keyword evidence="1" id="KW-0479">Metal-binding</keyword>
<dbReference type="EMBL" id="MU006573">
    <property type="protein sequence ID" value="KAF2747350.1"/>
    <property type="molecule type" value="Genomic_DNA"/>
</dbReference>
<evidence type="ECO:0000256" key="7">
    <source>
        <dbReference type="SAM" id="MobiDB-lite"/>
    </source>
</evidence>
<organism evidence="9 10">
    <name type="scientific">Sporormia fimetaria CBS 119925</name>
    <dbReference type="NCBI Taxonomy" id="1340428"/>
    <lineage>
        <taxon>Eukaryota</taxon>
        <taxon>Fungi</taxon>
        <taxon>Dikarya</taxon>
        <taxon>Ascomycota</taxon>
        <taxon>Pezizomycotina</taxon>
        <taxon>Dothideomycetes</taxon>
        <taxon>Pleosporomycetidae</taxon>
        <taxon>Pleosporales</taxon>
        <taxon>Sporormiaceae</taxon>
        <taxon>Sporormia</taxon>
    </lineage>
</organism>
<name>A0A6A6VCN7_9PLEO</name>
<dbReference type="PANTHER" id="PTHR36206">
    <property type="entry name" value="ASPERCRYPTIN BIOSYNTHESIS CLUSTER-SPECIFIC TRANSCRIPTION REGULATOR ATNN-RELATED"/>
    <property type="match status" value="1"/>
</dbReference>
<dbReference type="Pfam" id="PF00172">
    <property type="entry name" value="Zn_clus"/>
    <property type="match status" value="1"/>
</dbReference>
<keyword evidence="4" id="KW-0238">DNA-binding</keyword>
<feature type="compositionally biased region" description="Low complexity" evidence="7">
    <location>
        <begin position="404"/>
        <end position="423"/>
    </location>
</feature>
<dbReference type="InterPro" id="IPR052360">
    <property type="entry name" value="Transcr_Regulatory_Proteins"/>
</dbReference>
<evidence type="ECO:0000256" key="5">
    <source>
        <dbReference type="ARBA" id="ARBA00023163"/>
    </source>
</evidence>
<dbReference type="InterPro" id="IPR021858">
    <property type="entry name" value="Fun_TF"/>
</dbReference>
<evidence type="ECO:0000256" key="6">
    <source>
        <dbReference type="ARBA" id="ARBA00023242"/>
    </source>
</evidence>
<reference evidence="9" key="1">
    <citation type="journal article" date="2020" name="Stud. Mycol.">
        <title>101 Dothideomycetes genomes: a test case for predicting lifestyles and emergence of pathogens.</title>
        <authorList>
            <person name="Haridas S."/>
            <person name="Albert R."/>
            <person name="Binder M."/>
            <person name="Bloem J."/>
            <person name="Labutti K."/>
            <person name="Salamov A."/>
            <person name="Andreopoulos B."/>
            <person name="Baker S."/>
            <person name="Barry K."/>
            <person name="Bills G."/>
            <person name="Bluhm B."/>
            <person name="Cannon C."/>
            <person name="Castanera R."/>
            <person name="Culley D."/>
            <person name="Daum C."/>
            <person name="Ezra D."/>
            <person name="Gonzalez J."/>
            <person name="Henrissat B."/>
            <person name="Kuo A."/>
            <person name="Liang C."/>
            <person name="Lipzen A."/>
            <person name="Lutzoni F."/>
            <person name="Magnuson J."/>
            <person name="Mondo S."/>
            <person name="Nolan M."/>
            <person name="Ohm R."/>
            <person name="Pangilinan J."/>
            <person name="Park H.-J."/>
            <person name="Ramirez L."/>
            <person name="Alfaro M."/>
            <person name="Sun H."/>
            <person name="Tritt A."/>
            <person name="Yoshinaga Y."/>
            <person name="Zwiers L.-H."/>
            <person name="Turgeon B."/>
            <person name="Goodwin S."/>
            <person name="Spatafora J."/>
            <person name="Crous P."/>
            <person name="Grigoriev I."/>
        </authorList>
    </citation>
    <scope>NUCLEOTIDE SEQUENCE</scope>
    <source>
        <strain evidence="9">CBS 119925</strain>
    </source>
</reference>
<dbReference type="Pfam" id="PF11951">
    <property type="entry name" value="Fungal_trans_2"/>
    <property type="match status" value="1"/>
</dbReference>
<dbReference type="GO" id="GO:0008270">
    <property type="term" value="F:zinc ion binding"/>
    <property type="evidence" value="ECO:0007669"/>
    <property type="project" value="InterPro"/>
</dbReference>
<dbReference type="CDD" id="cd00067">
    <property type="entry name" value="GAL4"/>
    <property type="match status" value="1"/>
</dbReference>
<evidence type="ECO:0000313" key="10">
    <source>
        <dbReference type="Proteomes" id="UP000799440"/>
    </source>
</evidence>
<dbReference type="SUPFAM" id="SSF57701">
    <property type="entry name" value="Zn2/Cys6 DNA-binding domain"/>
    <property type="match status" value="1"/>
</dbReference>
<dbReference type="OrthoDB" id="3172332at2759"/>
<feature type="domain" description="Zn(2)-C6 fungal-type" evidence="8">
    <location>
        <begin position="20"/>
        <end position="48"/>
    </location>
</feature>
<dbReference type="GO" id="GO:0000981">
    <property type="term" value="F:DNA-binding transcription factor activity, RNA polymerase II-specific"/>
    <property type="evidence" value="ECO:0007669"/>
    <property type="project" value="InterPro"/>
</dbReference>
<evidence type="ECO:0000259" key="8">
    <source>
        <dbReference type="PROSITE" id="PS50048"/>
    </source>
</evidence>
<proteinExistence type="predicted"/>
<dbReference type="Gene3D" id="4.10.240.10">
    <property type="entry name" value="Zn(2)-C6 fungal-type DNA-binding domain"/>
    <property type="match status" value="1"/>
</dbReference>
<dbReference type="AlphaFoldDB" id="A0A6A6VCN7"/>
<evidence type="ECO:0000256" key="3">
    <source>
        <dbReference type="ARBA" id="ARBA00023015"/>
    </source>
</evidence>
<evidence type="ECO:0000313" key="9">
    <source>
        <dbReference type="EMBL" id="KAF2747350.1"/>
    </source>
</evidence>
<dbReference type="Proteomes" id="UP000799440">
    <property type="component" value="Unassembled WGS sequence"/>
</dbReference>
<dbReference type="SMART" id="SM00066">
    <property type="entry name" value="GAL4"/>
    <property type="match status" value="1"/>
</dbReference>